<reference evidence="2 3" key="1">
    <citation type="journal article" date="2015" name="Microbiome">
        <title>Genomic resolution of linkages in carbon, nitrogen, and sulfur cycling among widespread estuary sediment bacteria.</title>
        <authorList>
            <person name="Baker B.J."/>
            <person name="Lazar C.S."/>
            <person name="Teske A.P."/>
            <person name="Dick G.J."/>
        </authorList>
    </citation>
    <scope>NUCLEOTIDE SEQUENCE [LARGE SCALE GENOMIC DNA]</scope>
    <source>
        <strain evidence="2">DG_56</strain>
    </source>
</reference>
<keyword evidence="1" id="KW-0472">Membrane</keyword>
<keyword evidence="1" id="KW-1133">Transmembrane helix</keyword>
<keyword evidence="1" id="KW-0812">Transmembrane</keyword>
<evidence type="ECO:0000313" key="3">
    <source>
        <dbReference type="Proteomes" id="UP000052020"/>
    </source>
</evidence>
<name>A0A0S7XH66_9BACT</name>
<evidence type="ECO:0000256" key="1">
    <source>
        <dbReference type="SAM" id="Phobius"/>
    </source>
</evidence>
<dbReference type="InterPro" id="IPR009709">
    <property type="entry name" value="DUF1290"/>
</dbReference>
<feature type="non-terminal residue" evidence="2">
    <location>
        <position position="78"/>
    </location>
</feature>
<comment type="caution">
    <text evidence="2">The sequence shown here is derived from an EMBL/GenBank/DDBJ whole genome shotgun (WGS) entry which is preliminary data.</text>
</comment>
<dbReference type="EMBL" id="LIZY01000144">
    <property type="protein sequence ID" value="KPJ61805.1"/>
    <property type="molecule type" value="Genomic_DNA"/>
</dbReference>
<sequence length="78" mass="8172">MEPPGRNPGRVLHAVGILAIPLVALGVTFFAVYIALKDVTVVAYADYGAVAIVAGLDSVCGGIRAGLERRFSVRVFIT</sequence>
<protein>
    <submittedName>
        <fullName evidence="2">Uncharacterized protein</fullName>
    </submittedName>
</protein>
<organism evidence="2 3">
    <name type="scientific">candidate division KD3-62 bacterium DG_56</name>
    <dbReference type="NCBI Taxonomy" id="1704032"/>
    <lineage>
        <taxon>Bacteria</taxon>
        <taxon>candidate division KD3-62</taxon>
    </lineage>
</organism>
<proteinExistence type="predicted"/>
<dbReference type="Pfam" id="PF06947">
    <property type="entry name" value="DUF1290"/>
    <property type="match status" value="1"/>
</dbReference>
<dbReference type="Proteomes" id="UP000052020">
    <property type="component" value="Unassembled WGS sequence"/>
</dbReference>
<feature type="transmembrane region" description="Helical" evidence="1">
    <location>
        <begin position="12"/>
        <end position="35"/>
    </location>
</feature>
<evidence type="ECO:0000313" key="2">
    <source>
        <dbReference type="EMBL" id="KPJ61805.1"/>
    </source>
</evidence>
<feature type="transmembrane region" description="Helical" evidence="1">
    <location>
        <begin position="47"/>
        <end position="67"/>
    </location>
</feature>
<accession>A0A0S7XH66</accession>
<dbReference type="AlphaFoldDB" id="A0A0S7XH66"/>
<gene>
    <name evidence="2" type="ORF">AMK68_05665</name>
</gene>